<accession>A0A2D0LHI5</accession>
<evidence type="ECO:0000313" key="1">
    <source>
        <dbReference type="EMBL" id="PHM75090.1"/>
    </source>
</evidence>
<keyword evidence="2" id="KW-1185">Reference proteome</keyword>
<organism evidence="1 2">
    <name type="scientific">Xenorhabdus kozodoii</name>
    <dbReference type="NCBI Taxonomy" id="351676"/>
    <lineage>
        <taxon>Bacteria</taxon>
        <taxon>Pseudomonadati</taxon>
        <taxon>Pseudomonadota</taxon>
        <taxon>Gammaproteobacteria</taxon>
        <taxon>Enterobacterales</taxon>
        <taxon>Morganellaceae</taxon>
        <taxon>Xenorhabdus</taxon>
    </lineage>
</organism>
<dbReference type="EMBL" id="NJCX01000001">
    <property type="protein sequence ID" value="PHM75090.1"/>
    <property type="molecule type" value="Genomic_DNA"/>
</dbReference>
<dbReference type="Proteomes" id="UP000221101">
    <property type="component" value="Unassembled WGS sequence"/>
</dbReference>
<evidence type="ECO:0000313" key="2">
    <source>
        <dbReference type="Proteomes" id="UP000221101"/>
    </source>
</evidence>
<protein>
    <submittedName>
        <fullName evidence="1">Uncharacterized protein</fullName>
    </submittedName>
</protein>
<reference evidence="1 2" key="1">
    <citation type="journal article" date="2017" name="Nat. Microbiol.">
        <title>Natural product diversity associated with the nematode symbionts Photorhabdus and Xenorhabdus.</title>
        <authorList>
            <person name="Tobias N.J."/>
            <person name="Wolff H."/>
            <person name="Djahanschiri B."/>
            <person name="Grundmann F."/>
            <person name="Kronenwerth M."/>
            <person name="Shi Y.M."/>
            <person name="Simonyi S."/>
            <person name="Grun P."/>
            <person name="Shapiro-Ilan D."/>
            <person name="Pidot S.J."/>
            <person name="Stinear T.P."/>
            <person name="Ebersberger I."/>
            <person name="Bode H.B."/>
        </authorList>
    </citation>
    <scope>NUCLEOTIDE SEQUENCE [LARGE SCALE GENOMIC DNA]</scope>
    <source>
        <strain evidence="1 2">DSM 17907</strain>
    </source>
</reference>
<gene>
    <name evidence="1" type="ORF">Xkoz_00101</name>
</gene>
<sequence>MLLCIPCYTSICCKQLLLIMYFIRRSLEISIFFSDVIKDITLSFSGAWVYAMGAWRFINQFLFDKPF</sequence>
<dbReference type="AlphaFoldDB" id="A0A2D0LHI5"/>
<proteinExistence type="predicted"/>
<comment type="caution">
    <text evidence="1">The sequence shown here is derived from an EMBL/GenBank/DDBJ whole genome shotgun (WGS) entry which is preliminary data.</text>
</comment>
<name>A0A2D0LHI5_9GAMM</name>